<dbReference type="Gene3D" id="1.10.238.10">
    <property type="entry name" value="EF-hand"/>
    <property type="match status" value="2"/>
</dbReference>
<evidence type="ECO:0000259" key="3">
    <source>
        <dbReference type="PROSITE" id="PS50222"/>
    </source>
</evidence>
<gene>
    <name evidence="4" type="ORF">OXD698_LOCUS49448</name>
</gene>
<evidence type="ECO:0000256" key="1">
    <source>
        <dbReference type="ARBA" id="ARBA00022737"/>
    </source>
</evidence>
<dbReference type="Pfam" id="PF13499">
    <property type="entry name" value="EF-hand_7"/>
    <property type="match status" value="1"/>
</dbReference>
<proteinExistence type="predicted"/>
<feature type="domain" description="EF-hand" evidence="3">
    <location>
        <begin position="11"/>
        <end position="46"/>
    </location>
</feature>
<dbReference type="CDD" id="cd00051">
    <property type="entry name" value="EFh"/>
    <property type="match status" value="1"/>
</dbReference>
<reference evidence="4" key="1">
    <citation type="submission" date="2021-02" db="EMBL/GenBank/DDBJ databases">
        <authorList>
            <person name="Nowell W R."/>
        </authorList>
    </citation>
    <scope>NUCLEOTIDE SEQUENCE</scope>
</reference>
<dbReference type="PANTHER" id="PTHR23048:SF0">
    <property type="entry name" value="CALMODULIN LIKE 3"/>
    <property type="match status" value="1"/>
</dbReference>
<dbReference type="SMART" id="SM00054">
    <property type="entry name" value="EFh"/>
    <property type="match status" value="2"/>
</dbReference>
<name>A0A820LXP0_9BILA</name>
<dbReference type="PANTHER" id="PTHR23048">
    <property type="entry name" value="MYOSIN LIGHT CHAIN 1, 3"/>
    <property type="match status" value="1"/>
</dbReference>
<comment type="caution">
    <text evidence="4">The sequence shown here is derived from an EMBL/GenBank/DDBJ whole genome shotgun (WGS) entry which is preliminary data.</text>
</comment>
<sequence>MPSKPGVLSSRQMEELRDTFDLFDRDKSGAISSAELKQVLIALNFEPTDNLLRRVMKEMDADGNGSIEFDEFVKAMRTVYERKFTDDEMRNAFKCFDADNS</sequence>
<dbReference type="AlphaFoldDB" id="A0A820LXP0"/>
<dbReference type="FunFam" id="1.10.238.10:FF:000178">
    <property type="entry name" value="Calmodulin-2 A"/>
    <property type="match status" value="1"/>
</dbReference>
<dbReference type="PROSITE" id="PS00018">
    <property type="entry name" value="EF_HAND_1"/>
    <property type="match status" value="2"/>
</dbReference>
<keyword evidence="2" id="KW-0106">Calcium</keyword>
<organism evidence="4 5">
    <name type="scientific">Adineta steineri</name>
    <dbReference type="NCBI Taxonomy" id="433720"/>
    <lineage>
        <taxon>Eukaryota</taxon>
        <taxon>Metazoa</taxon>
        <taxon>Spiralia</taxon>
        <taxon>Gnathifera</taxon>
        <taxon>Rotifera</taxon>
        <taxon>Eurotatoria</taxon>
        <taxon>Bdelloidea</taxon>
        <taxon>Adinetida</taxon>
        <taxon>Adinetidae</taxon>
        <taxon>Adineta</taxon>
    </lineage>
</organism>
<dbReference type="EMBL" id="CAJOAZ010022205">
    <property type="protein sequence ID" value="CAF4363596.1"/>
    <property type="molecule type" value="Genomic_DNA"/>
</dbReference>
<dbReference type="InterPro" id="IPR050230">
    <property type="entry name" value="CALM/Myosin/TropC-like"/>
</dbReference>
<evidence type="ECO:0000313" key="5">
    <source>
        <dbReference type="Proteomes" id="UP000663844"/>
    </source>
</evidence>
<evidence type="ECO:0000313" key="4">
    <source>
        <dbReference type="EMBL" id="CAF4363596.1"/>
    </source>
</evidence>
<keyword evidence="1" id="KW-0677">Repeat</keyword>
<feature type="domain" description="EF-hand" evidence="3">
    <location>
        <begin position="84"/>
        <end position="101"/>
    </location>
</feature>
<feature type="domain" description="EF-hand" evidence="3">
    <location>
        <begin position="47"/>
        <end position="82"/>
    </location>
</feature>
<accession>A0A820LXP0</accession>
<dbReference type="GO" id="GO:0016460">
    <property type="term" value="C:myosin II complex"/>
    <property type="evidence" value="ECO:0007669"/>
    <property type="project" value="TreeGrafter"/>
</dbReference>
<dbReference type="InterPro" id="IPR011992">
    <property type="entry name" value="EF-hand-dom_pair"/>
</dbReference>
<dbReference type="InterPro" id="IPR002048">
    <property type="entry name" value="EF_hand_dom"/>
</dbReference>
<protein>
    <recommendedName>
        <fullName evidence="3">EF-hand domain-containing protein</fullName>
    </recommendedName>
</protein>
<dbReference type="InterPro" id="IPR018247">
    <property type="entry name" value="EF_Hand_1_Ca_BS"/>
</dbReference>
<dbReference type="PROSITE" id="PS50222">
    <property type="entry name" value="EF_HAND_2"/>
    <property type="match status" value="3"/>
</dbReference>
<feature type="non-terminal residue" evidence="4">
    <location>
        <position position="1"/>
    </location>
</feature>
<evidence type="ECO:0000256" key="2">
    <source>
        <dbReference type="ARBA" id="ARBA00022837"/>
    </source>
</evidence>
<dbReference type="SUPFAM" id="SSF47473">
    <property type="entry name" value="EF-hand"/>
    <property type="match status" value="1"/>
</dbReference>
<dbReference type="GO" id="GO:0005509">
    <property type="term" value="F:calcium ion binding"/>
    <property type="evidence" value="ECO:0007669"/>
    <property type="project" value="InterPro"/>
</dbReference>
<dbReference type="Proteomes" id="UP000663844">
    <property type="component" value="Unassembled WGS sequence"/>
</dbReference>